<evidence type="ECO:0000313" key="7">
    <source>
        <dbReference type="EMBL" id="ADK81723.1"/>
    </source>
</evidence>
<proteinExistence type="inferred from homology"/>
<dbReference type="GO" id="GO:0004563">
    <property type="term" value="F:beta-N-acetylhexosaminidase activity"/>
    <property type="evidence" value="ECO:0007669"/>
    <property type="project" value="UniProtKB-EC"/>
</dbReference>
<dbReference type="RefSeq" id="WP_013255185.1">
    <property type="nucleotide sequence ID" value="NC_014364.1"/>
</dbReference>
<dbReference type="CAZy" id="GH3">
    <property type="family name" value="Glycoside Hydrolase Family 3"/>
</dbReference>
<dbReference type="PANTHER" id="PTHR30480">
    <property type="entry name" value="BETA-HEXOSAMINIDASE-RELATED"/>
    <property type="match status" value="1"/>
</dbReference>
<dbReference type="GO" id="GO:0009254">
    <property type="term" value="P:peptidoglycan turnover"/>
    <property type="evidence" value="ECO:0007669"/>
    <property type="project" value="TreeGrafter"/>
</dbReference>
<dbReference type="PANTHER" id="PTHR30480:SF13">
    <property type="entry name" value="BETA-HEXOSAMINIDASE"/>
    <property type="match status" value="1"/>
</dbReference>
<sequence length="558" mass="61037">MSNPRAVLLILLCFWLLPCFGLGALDFYDEAPAEELSKSIADAMSDEELVGQLMLVGYFGEDPSKEIIEWVDRYEIGGIKIFGWNAGNLLKLGNAVSTLQHLSEENRFSIPLFVATDQEGGWVRHVKGDTSVTPGNLAIGASGIAWDAYKTGYYIGKELRVLGINMNFAPTVDVYTNPKADVIGPRAFSSDPVKTAQLSVAYFHGMQEAGIVCTAKHYPGHGATDKDSHGTLPIINADFQTIWDRELVPYRFLVKEGLPAIMSGHIAYPKITGTDEPASLSKTLLTGLLREKIGFQGLIITDDMQMNGAAVYGGVPAASLQAILAGNDMIMVSRDTDTYRKIRQHMLSAMRQSPETTAVVREAARRVIETKLRYLRGKDAVPLHPDPREIAEQIPDADGSAFFLSQAHRSVSLIRGEAMPLQPQEAGKVLLVGQLNAFLSIGATFFPGADSFDYDYSPFFSADPQVIKRLKQRMENYDTVVFCIANPNSAQVLEELKGFADRIYVISVLTPIYLKDIPWVENALAVYGTGRQSIEAGFSALTGAFQPTGIVPVSLNTQ</sequence>
<dbReference type="Pfam" id="PF00933">
    <property type="entry name" value="Glyco_hydro_3"/>
    <property type="match status" value="1"/>
</dbReference>
<organism evidence="7 8">
    <name type="scientific">Sediminispirochaeta smaragdinae (strain DSM 11293 / JCM 15392 / SEBR 4228)</name>
    <name type="common">Spirochaeta smaragdinae</name>
    <dbReference type="NCBI Taxonomy" id="573413"/>
    <lineage>
        <taxon>Bacteria</taxon>
        <taxon>Pseudomonadati</taxon>
        <taxon>Spirochaetota</taxon>
        <taxon>Spirochaetia</taxon>
        <taxon>Spirochaetales</taxon>
        <taxon>Spirochaetaceae</taxon>
        <taxon>Sediminispirochaeta</taxon>
    </lineage>
</organism>
<dbReference type="eggNOG" id="COG1472">
    <property type="taxonomic scope" value="Bacteria"/>
</dbReference>
<dbReference type="InterPro" id="IPR017853">
    <property type="entry name" value="GH"/>
</dbReference>
<evidence type="ECO:0000256" key="5">
    <source>
        <dbReference type="ARBA" id="ARBA00023295"/>
    </source>
</evidence>
<evidence type="ECO:0000256" key="4">
    <source>
        <dbReference type="ARBA" id="ARBA00022801"/>
    </source>
</evidence>
<dbReference type="InterPro" id="IPR001764">
    <property type="entry name" value="Glyco_hydro_3_N"/>
</dbReference>
<dbReference type="Gene3D" id="3.20.20.300">
    <property type="entry name" value="Glycoside hydrolase, family 3, N-terminal domain"/>
    <property type="match status" value="1"/>
</dbReference>
<protein>
    <recommendedName>
        <fullName evidence="3">beta-N-acetylhexosaminidase</fullName>
        <ecNumber evidence="3">3.2.1.52</ecNumber>
    </recommendedName>
</protein>
<dbReference type="STRING" id="573413.Spirs_2613"/>
<evidence type="ECO:0000256" key="3">
    <source>
        <dbReference type="ARBA" id="ARBA00012663"/>
    </source>
</evidence>
<name>E1R4I2_SEDSS</name>
<dbReference type="Proteomes" id="UP000002318">
    <property type="component" value="Chromosome"/>
</dbReference>
<keyword evidence="5 7" id="KW-0326">Glycosidase</keyword>
<comment type="similarity">
    <text evidence="2">Belongs to the glycosyl hydrolase 3 family.</text>
</comment>
<dbReference type="EC" id="3.2.1.52" evidence="3"/>
<dbReference type="Gene3D" id="3.40.50.1700">
    <property type="entry name" value="Glycoside hydrolase family 3 C-terminal domain"/>
    <property type="match status" value="1"/>
</dbReference>
<dbReference type="OrthoDB" id="9805821at2"/>
<keyword evidence="4 7" id="KW-0378">Hydrolase</keyword>
<evidence type="ECO:0000256" key="1">
    <source>
        <dbReference type="ARBA" id="ARBA00001231"/>
    </source>
</evidence>
<feature type="domain" description="Glycoside hydrolase family 3 N-terminal" evidence="6">
    <location>
        <begin position="48"/>
        <end position="369"/>
    </location>
</feature>
<comment type="catalytic activity">
    <reaction evidence="1">
        <text>Hydrolysis of terminal non-reducing N-acetyl-D-hexosamine residues in N-acetyl-beta-D-hexosaminides.</text>
        <dbReference type="EC" id="3.2.1.52"/>
    </reaction>
</comment>
<dbReference type="EMBL" id="CP002116">
    <property type="protein sequence ID" value="ADK81723.1"/>
    <property type="molecule type" value="Genomic_DNA"/>
</dbReference>
<dbReference type="InterPro" id="IPR050226">
    <property type="entry name" value="NagZ_Beta-hexosaminidase"/>
</dbReference>
<gene>
    <name evidence="7" type="ordered locus">Spirs_2613</name>
</gene>
<accession>E1R4I2</accession>
<evidence type="ECO:0000259" key="6">
    <source>
        <dbReference type="Pfam" id="PF00933"/>
    </source>
</evidence>
<evidence type="ECO:0000256" key="2">
    <source>
        <dbReference type="ARBA" id="ARBA00005336"/>
    </source>
</evidence>
<dbReference type="GO" id="GO:0005975">
    <property type="term" value="P:carbohydrate metabolic process"/>
    <property type="evidence" value="ECO:0007669"/>
    <property type="project" value="InterPro"/>
</dbReference>
<evidence type="ECO:0000313" key="8">
    <source>
        <dbReference type="Proteomes" id="UP000002318"/>
    </source>
</evidence>
<dbReference type="AlphaFoldDB" id="E1R4I2"/>
<keyword evidence="8" id="KW-1185">Reference proteome</keyword>
<dbReference type="InterPro" id="IPR036881">
    <property type="entry name" value="Glyco_hydro_3_C_sf"/>
</dbReference>
<dbReference type="InterPro" id="IPR036962">
    <property type="entry name" value="Glyco_hydro_3_N_sf"/>
</dbReference>
<reference evidence="7 8" key="1">
    <citation type="journal article" date="2010" name="Stand. Genomic Sci.">
        <title>Complete genome sequence of Spirochaeta smaragdinae type strain (SEBR 4228).</title>
        <authorList>
            <person name="Mavromatis K."/>
            <person name="Yasawong M."/>
            <person name="Chertkov O."/>
            <person name="Lapidus A."/>
            <person name="Lucas S."/>
            <person name="Nolan M."/>
            <person name="Del Rio T.G."/>
            <person name="Tice H."/>
            <person name="Cheng J.F."/>
            <person name="Pitluck S."/>
            <person name="Liolios K."/>
            <person name="Ivanova N."/>
            <person name="Tapia R."/>
            <person name="Han C."/>
            <person name="Bruce D."/>
            <person name="Goodwin L."/>
            <person name="Pati A."/>
            <person name="Chen A."/>
            <person name="Palaniappan K."/>
            <person name="Land M."/>
            <person name="Hauser L."/>
            <person name="Chang Y.J."/>
            <person name="Jeffries C.D."/>
            <person name="Detter J.C."/>
            <person name="Rohde M."/>
            <person name="Brambilla E."/>
            <person name="Spring S."/>
            <person name="Goker M."/>
            <person name="Sikorski J."/>
            <person name="Woyke T."/>
            <person name="Bristow J."/>
            <person name="Eisen J.A."/>
            <person name="Markowitz V."/>
            <person name="Hugenholtz P."/>
            <person name="Klenk H.P."/>
            <person name="Kyrpides N.C."/>
        </authorList>
    </citation>
    <scope>NUCLEOTIDE SEQUENCE [LARGE SCALE GENOMIC DNA]</scope>
    <source>
        <strain evidence="8">DSM 11293 / JCM 15392 / SEBR 4228</strain>
    </source>
</reference>
<dbReference type="SUPFAM" id="SSF51445">
    <property type="entry name" value="(Trans)glycosidases"/>
    <property type="match status" value="1"/>
</dbReference>
<dbReference type="KEGG" id="ssm:Spirs_2613"/>
<dbReference type="HOGENOM" id="CLU_008392_5_3_12"/>